<dbReference type="Pfam" id="PF14608">
    <property type="entry name" value="zf-CCCH_2"/>
    <property type="match status" value="1"/>
</dbReference>
<organism evidence="7 8">
    <name type="scientific">Pinctada imbricata</name>
    <name type="common">Atlantic pearl-oyster</name>
    <name type="synonym">Pinctada martensii</name>
    <dbReference type="NCBI Taxonomy" id="66713"/>
    <lineage>
        <taxon>Eukaryota</taxon>
        <taxon>Metazoa</taxon>
        <taxon>Spiralia</taxon>
        <taxon>Lophotrochozoa</taxon>
        <taxon>Mollusca</taxon>
        <taxon>Bivalvia</taxon>
        <taxon>Autobranchia</taxon>
        <taxon>Pteriomorphia</taxon>
        <taxon>Pterioida</taxon>
        <taxon>Pterioidea</taxon>
        <taxon>Pteriidae</taxon>
        <taxon>Pinctada</taxon>
    </lineage>
</organism>
<evidence type="ECO:0000313" key="7">
    <source>
        <dbReference type="EMBL" id="KAK3095397.1"/>
    </source>
</evidence>
<evidence type="ECO:0000259" key="6">
    <source>
        <dbReference type="PROSITE" id="PS50103"/>
    </source>
</evidence>
<evidence type="ECO:0000256" key="5">
    <source>
        <dbReference type="SAM" id="MobiDB-lite"/>
    </source>
</evidence>
<keyword evidence="8" id="KW-1185">Reference proteome</keyword>
<dbReference type="Pfam" id="PF15376">
    <property type="entry name" value="DUF4603"/>
    <property type="match status" value="1"/>
</dbReference>
<keyword evidence="3 4" id="KW-0862">Zinc</keyword>
<feature type="region of interest" description="Disordered" evidence="5">
    <location>
        <begin position="425"/>
        <end position="462"/>
    </location>
</feature>
<keyword evidence="1 4" id="KW-0479">Metal-binding</keyword>
<dbReference type="PANTHER" id="PTHR17611">
    <property type="entry name" value="DNA SEGMENT, CHR 5, ERATO DOI 579, EXPRESSED"/>
    <property type="match status" value="1"/>
</dbReference>
<dbReference type="EMBL" id="VSWD01000008">
    <property type="protein sequence ID" value="KAK3095397.1"/>
    <property type="molecule type" value="Genomic_DNA"/>
</dbReference>
<feature type="region of interest" description="Disordered" evidence="5">
    <location>
        <begin position="126"/>
        <end position="154"/>
    </location>
</feature>
<feature type="compositionally biased region" description="Basic and acidic residues" evidence="5">
    <location>
        <begin position="128"/>
        <end position="137"/>
    </location>
</feature>
<dbReference type="InterPro" id="IPR000571">
    <property type="entry name" value="Znf_CCCH"/>
</dbReference>
<evidence type="ECO:0000256" key="2">
    <source>
        <dbReference type="ARBA" id="ARBA00022771"/>
    </source>
</evidence>
<feature type="region of interest" description="Disordered" evidence="5">
    <location>
        <begin position="204"/>
        <end position="235"/>
    </location>
</feature>
<evidence type="ECO:0000313" key="8">
    <source>
        <dbReference type="Proteomes" id="UP001186944"/>
    </source>
</evidence>
<gene>
    <name evidence="7" type="ORF">FSP39_014175</name>
</gene>
<dbReference type="GO" id="GO:0008270">
    <property type="term" value="F:zinc ion binding"/>
    <property type="evidence" value="ECO:0007669"/>
    <property type="project" value="UniProtKB-KW"/>
</dbReference>
<proteinExistence type="predicted"/>
<dbReference type="InterPro" id="IPR036855">
    <property type="entry name" value="Znf_CCCH_sf"/>
</dbReference>
<accession>A0AA88Y461</accession>
<dbReference type="InterPro" id="IPR027871">
    <property type="entry name" value="DUF4603"/>
</dbReference>
<feature type="domain" description="C3H1-type" evidence="6">
    <location>
        <begin position="1220"/>
        <end position="1242"/>
    </location>
</feature>
<evidence type="ECO:0000256" key="3">
    <source>
        <dbReference type="ARBA" id="ARBA00022833"/>
    </source>
</evidence>
<evidence type="ECO:0000256" key="1">
    <source>
        <dbReference type="ARBA" id="ARBA00022723"/>
    </source>
</evidence>
<feature type="zinc finger region" description="C3H1-type" evidence="4">
    <location>
        <begin position="1191"/>
        <end position="1217"/>
    </location>
</feature>
<feature type="compositionally biased region" description="Low complexity" evidence="5">
    <location>
        <begin position="138"/>
        <end position="149"/>
    </location>
</feature>
<keyword evidence="2 4" id="KW-0863">Zinc-finger</keyword>
<feature type="compositionally biased region" description="Low complexity" evidence="5">
    <location>
        <begin position="450"/>
        <end position="460"/>
    </location>
</feature>
<feature type="zinc finger region" description="C3H1-type" evidence="4">
    <location>
        <begin position="1220"/>
        <end position="1242"/>
    </location>
</feature>
<dbReference type="Proteomes" id="UP001186944">
    <property type="component" value="Unassembled WGS sequence"/>
</dbReference>
<feature type="compositionally biased region" description="Basic and acidic residues" evidence="5">
    <location>
        <begin position="1309"/>
        <end position="1322"/>
    </location>
</feature>
<protein>
    <recommendedName>
        <fullName evidence="6">C3H1-type domain-containing protein</fullName>
    </recommendedName>
</protein>
<feature type="domain" description="C3H1-type" evidence="6">
    <location>
        <begin position="1191"/>
        <end position="1217"/>
    </location>
</feature>
<dbReference type="Pfam" id="PF00642">
    <property type="entry name" value="zf-CCCH"/>
    <property type="match status" value="1"/>
</dbReference>
<name>A0AA88Y461_PINIB</name>
<evidence type="ECO:0000256" key="4">
    <source>
        <dbReference type="PROSITE-ProRule" id="PRU00723"/>
    </source>
</evidence>
<dbReference type="PROSITE" id="PS50103">
    <property type="entry name" value="ZF_C3H1"/>
    <property type="match status" value="2"/>
</dbReference>
<reference evidence="7" key="1">
    <citation type="submission" date="2019-08" db="EMBL/GenBank/DDBJ databases">
        <title>The improved chromosome-level genome for the pearl oyster Pinctada fucata martensii using PacBio sequencing and Hi-C.</title>
        <authorList>
            <person name="Zheng Z."/>
        </authorList>
    </citation>
    <scope>NUCLEOTIDE SEQUENCE</scope>
    <source>
        <strain evidence="7">ZZ-2019</strain>
        <tissue evidence="7">Adductor muscle</tissue>
    </source>
</reference>
<dbReference type="PANTHER" id="PTHR17611:SF3">
    <property type="entry name" value="DNA SEGMENT, CHR 5, ERATO DOI 579, EXPRESSED"/>
    <property type="match status" value="1"/>
</dbReference>
<feature type="compositionally biased region" description="Basic and acidic residues" evidence="5">
    <location>
        <begin position="756"/>
        <end position="773"/>
    </location>
</feature>
<comment type="caution">
    <text evidence="7">The sequence shown here is derived from an EMBL/GenBank/DDBJ whole genome shotgun (WGS) entry which is preliminary data.</text>
</comment>
<sequence>MKFPEQRFSMEAALPSSVQNWFGHELEIRGIDSSIYSRHVIHLLLQEDLDDAEFPDYVDLLFAARNEGKGKLKVKKFEKKQSPHNQEERKRNAAIKCLQAVSDEVNGLDSLVDELCERLRKLNSSSEIEAKEPEKESLSSSTDSDASSSELDDPAERYYAAFPALQGYNTEMSPVEAESLFVWKNNPITKTSGQIQTDEVFVTSSNNDQGQGQKKGRKSQRNHRESQSYSNQDKYIGASSHKLKIRKGMKTHSTSDKSEYSKICRFLSWPQGKVEGAHLQNTENIQDRELCSKVENLLKEMLLNKEESDQSCPIDKHALGNEGSVSPELQENDLWYTQPIEVLFSSEEPRHQRLYKRNSFPTLASISSTPSEGEWVDKQQVLLEDNLKNLKENLSANEDEIPNKEKYPDNSPKECLTYASFSKDLSGRKTTSPIPIPRTLLQDNSHDNDSSNSSQQEESNFTTSPYSNILSILSKEECTSESQISLGKASSRTNKELDEESCISSNSLLDRDYLYNLPFHFEAIEGSNSTCHDPGAFGLIGLCESDESTWPSKVLFADFVLPYDLIWKDVEVGYSSDFYERLKSGNLSQVWDVNYQKIKGSYSIMNTIWTPEYKELKCFYPEVYPDHFLPNAHLYPEELLQYEADIPTGVVETENTLIPQITFDLASDAGSEYDNFIYDGLDEEDLEDSSNFEHNISYGDFQMLWSMAEHHNPTQMKMSRSFELVPSEGSAFVDAIPTKLLHVHSEPNLHAYSCQERSELESPRKTKSDSQTPCEEHLYFSPKTHFRPIQTPVNQDTMTDFHLRDLFGGYSSSKTPYQKYVDNSTAVDEEFIPMFKIRKDSDKYIQTGTSLEDKVANSVDIGQENSSESTIIKTETEEPIFVEEFDIVGYVDSLTASAVTTPQNILDLQCNNCDSGYEDTDVEVTAEKSEHVKTCRKVIDGSEPYASFVNLDMWKEEPNGAKGGSDIERKVPCSCPNQYEIAENNYSECGESYSDVFLYESEPTAHHWMISQAWGLDPGSIGEEEVSSKQNIWSTSEEDMPFSNIFSHLDPDCEETTCIKIPESGNYNTTEMSSVQGSYGQSFSELSSYFMHGSVSEDNLADVNKENQKGVTMDKENLPPRKDSGDIVKVKLVIRKGRPRTNLSEENEQSQLFMPMPIAAVYSCELEEAWMNQHFNPENFYSSYPEHLCKGSKRKPCSFFMEGTCRRSDCKYAHDLSDITCRFWLNGDCFKGELCPFLHGFPTRSSSPVSPLDKNEGNFEFQPDDFPLLDEPTCISDAKKSKVKPSRQKMCKQPLRSCKIQFNKRSQKSSKDERTKLSEKRQGLKRKSSGCAIFKDSPVL</sequence>
<dbReference type="SMART" id="SM00356">
    <property type="entry name" value="ZnF_C3H1"/>
    <property type="match status" value="2"/>
</dbReference>
<dbReference type="SUPFAM" id="SSF90229">
    <property type="entry name" value="CCCH zinc finger"/>
    <property type="match status" value="1"/>
</dbReference>
<feature type="region of interest" description="Disordered" evidence="5">
    <location>
        <begin position="754"/>
        <end position="773"/>
    </location>
</feature>
<feature type="region of interest" description="Disordered" evidence="5">
    <location>
        <begin position="1303"/>
        <end position="1328"/>
    </location>
</feature>
<dbReference type="Gene3D" id="3.30.1370.210">
    <property type="match status" value="1"/>
</dbReference>